<gene>
    <name evidence="2" type="ORF">SAMN05660235_02305</name>
</gene>
<keyword evidence="3" id="KW-1185">Reference proteome</keyword>
<dbReference type="RefSeq" id="WP_093691011.1">
    <property type="nucleotide sequence ID" value="NZ_FNBU01000019.1"/>
</dbReference>
<protein>
    <recommendedName>
        <fullName evidence="1">DUF927 domain-containing protein</fullName>
    </recommendedName>
</protein>
<accession>A0A1G7MU83</accession>
<sequence>MVNYYVSKYRREEKTYYTHTGWRKIGGKWAYLHAGGAIGADGVLVDLSEGGEALSRYRLPETCEDAARAVKMAASFLEVADKRITFPLLAAAFLVVASEILRAVNIQLDFALFMVGKAQSGKSSLAALVLSFFGDFDKTAFPANFKMTPNSLEKTAFMIKDALLIVDDFHPAQNRAEKEKLKQAAQNLARAYGDGAARVRMGADLKLRAAFRPRGLAIATGEERPDIGESGQARMLFISVKRDDIDYYGKFKEVEANKRWLAKCMVAYITWLAENWEKLKEILPQIYSGARADMQTENSGRANEAAAKLALGLWLFHQFAIDSGGLAENDAVELMKEGGKILQQLAKDNIASLQTEKPTSQFITALQELAAAGQVEIIPVYQQNKPEDGKFIGCYDEQYLYLLPQMTYKAVAEFYMKQGLQFPVSSGTLWRQLHEEGLLFSRDEVRGRWTKRRAFGCCGNRPLDVIWLKKDILKD</sequence>
<evidence type="ECO:0000259" key="1">
    <source>
        <dbReference type="Pfam" id="PF06048"/>
    </source>
</evidence>
<dbReference type="AlphaFoldDB" id="A0A1G7MU83"/>
<dbReference type="Proteomes" id="UP000243333">
    <property type="component" value="Unassembled WGS sequence"/>
</dbReference>
<name>A0A1G7MU83_9FIRM</name>
<dbReference type="OrthoDB" id="25220at2"/>
<dbReference type="EMBL" id="FNBU01000019">
    <property type="protein sequence ID" value="SDF65211.1"/>
    <property type="molecule type" value="Genomic_DNA"/>
</dbReference>
<reference evidence="3" key="1">
    <citation type="submission" date="2016-10" db="EMBL/GenBank/DDBJ databases">
        <authorList>
            <person name="Varghese N."/>
            <person name="Submissions S."/>
        </authorList>
    </citation>
    <scope>NUCLEOTIDE SEQUENCE [LARGE SCALE GENOMIC DNA]</scope>
    <source>
        <strain evidence="3">DSM 23256</strain>
    </source>
</reference>
<evidence type="ECO:0000313" key="2">
    <source>
        <dbReference type="EMBL" id="SDF65211.1"/>
    </source>
</evidence>
<dbReference type="Pfam" id="PF06048">
    <property type="entry name" value="DUF927"/>
    <property type="match status" value="1"/>
</dbReference>
<feature type="domain" description="DUF927" evidence="1">
    <location>
        <begin position="90"/>
        <end position="189"/>
    </location>
</feature>
<proteinExistence type="predicted"/>
<evidence type="ECO:0000313" key="3">
    <source>
        <dbReference type="Proteomes" id="UP000243333"/>
    </source>
</evidence>
<organism evidence="2 3">
    <name type="scientific">Sporolituus thermophilus DSM 23256</name>
    <dbReference type="NCBI Taxonomy" id="1123285"/>
    <lineage>
        <taxon>Bacteria</taxon>
        <taxon>Bacillati</taxon>
        <taxon>Bacillota</taxon>
        <taxon>Negativicutes</taxon>
        <taxon>Selenomonadales</taxon>
        <taxon>Sporomusaceae</taxon>
        <taxon>Sporolituus</taxon>
    </lineage>
</organism>
<dbReference type="InterPro" id="IPR009270">
    <property type="entry name" value="DUF927"/>
</dbReference>
<dbReference type="STRING" id="1123285.SAMN05660235_02305"/>